<feature type="region of interest" description="Disordered" evidence="1">
    <location>
        <begin position="133"/>
        <end position="211"/>
    </location>
</feature>
<evidence type="ECO:0000313" key="2">
    <source>
        <dbReference type="EMBL" id="TRX93895.1"/>
    </source>
</evidence>
<evidence type="ECO:0000313" key="3">
    <source>
        <dbReference type="Proteomes" id="UP000319160"/>
    </source>
</evidence>
<feature type="compositionally biased region" description="Low complexity" evidence="1">
    <location>
        <begin position="59"/>
        <end position="71"/>
    </location>
</feature>
<feature type="compositionally biased region" description="Low complexity" evidence="1">
    <location>
        <begin position="31"/>
        <end position="46"/>
    </location>
</feature>
<evidence type="ECO:0000256" key="1">
    <source>
        <dbReference type="SAM" id="MobiDB-lite"/>
    </source>
</evidence>
<dbReference type="EMBL" id="VFLP01000026">
    <property type="protein sequence ID" value="TRX93895.1"/>
    <property type="molecule type" value="Genomic_DNA"/>
</dbReference>
<comment type="caution">
    <text evidence="2">The sequence shown here is derived from an EMBL/GenBank/DDBJ whole genome shotgun (WGS) entry which is preliminary data.</text>
</comment>
<dbReference type="AlphaFoldDB" id="A0A553I132"/>
<sequence length="421" mass="45978">MVGFIGRLRKPKSPVVLGSPERDGIANQRATTTTTTTRTQRITPPILRNFSYPTNIGNSKTPSSTSASPSTWEQLGEICSFSPDAASRTRLDRIAGLEDPFFYTTDRTPYKQLADPDEILKADRHLINSERLTVDRKNVEKGGPKDKGTKISRNHSTSDHILSPKSKITARLKRSSLGHQKTSSAFDASRLLARRSGTPERPMSSSGVPLIDTRFTQSTSENTKYITPPSFSLGHTIEGTLVDLERPSNVSCLLSGPYTAEMESDNSKDGSPRLHHLSPNSEALSGDQRCASELRKGKEKERKSRWFSHLKDWISISEPSTEALKNYKKDTFKKAGIAPNDPLANAKLHLPVASIPRDAIKPGGRGPEPEEIALQKAKQRKEASGLLAVAGTSRGSRSSSGLYSSSSSITGSALSRGWRPE</sequence>
<feature type="compositionally biased region" description="Low complexity" evidence="1">
    <location>
        <begin position="390"/>
        <end position="421"/>
    </location>
</feature>
<name>A0A553I132_9PEZI</name>
<feature type="region of interest" description="Disordered" evidence="1">
    <location>
        <begin position="376"/>
        <end position="421"/>
    </location>
</feature>
<feature type="region of interest" description="Disordered" evidence="1">
    <location>
        <begin position="260"/>
        <end position="298"/>
    </location>
</feature>
<dbReference type="OrthoDB" id="4842213at2759"/>
<dbReference type="Proteomes" id="UP000319160">
    <property type="component" value="Unassembled WGS sequence"/>
</dbReference>
<feature type="compositionally biased region" description="Polar residues" evidence="1">
    <location>
        <begin position="177"/>
        <end position="186"/>
    </location>
</feature>
<reference evidence="3" key="1">
    <citation type="submission" date="2019-06" db="EMBL/GenBank/DDBJ databases">
        <title>Draft genome sequence of the griseofulvin-producing fungus Xylaria cubensis strain G536.</title>
        <authorList>
            <person name="Mead M.E."/>
            <person name="Raja H.A."/>
            <person name="Steenwyk J.L."/>
            <person name="Knowles S.L."/>
            <person name="Oberlies N.H."/>
            <person name="Rokas A."/>
        </authorList>
    </citation>
    <scope>NUCLEOTIDE SEQUENCE [LARGE SCALE GENOMIC DNA]</scope>
    <source>
        <strain evidence="3">G536</strain>
    </source>
</reference>
<proteinExistence type="predicted"/>
<feature type="compositionally biased region" description="Basic and acidic residues" evidence="1">
    <location>
        <begin position="133"/>
        <end position="149"/>
    </location>
</feature>
<keyword evidence="3" id="KW-1185">Reference proteome</keyword>
<protein>
    <submittedName>
        <fullName evidence="2">Uncharacterized protein</fullName>
    </submittedName>
</protein>
<organism evidence="2 3">
    <name type="scientific">Xylaria flabelliformis</name>
    <dbReference type="NCBI Taxonomy" id="2512241"/>
    <lineage>
        <taxon>Eukaryota</taxon>
        <taxon>Fungi</taxon>
        <taxon>Dikarya</taxon>
        <taxon>Ascomycota</taxon>
        <taxon>Pezizomycotina</taxon>
        <taxon>Sordariomycetes</taxon>
        <taxon>Xylariomycetidae</taxon>
        <taxon>Xylariales</taxon>
        <taxon>Xylariaceae</taxon>
        <taxon>Xylaria</taxon>
    </lineage>
</organism>
<accession>A0A553I132</accession>
<feature type="region of interest" description="Disordered" evidence="1">
    <location>
        <begin position="11"/>
        <end position="71"/>
    </location>
</feature>
<gene>
    <name evidence="2" type="ORF">FHL15_005277</name>
</gene>